<sequence>ALDPDSDSDSDAEDSDDRPEYAVLDMNVPRTALVINVSHVLKRLNGCCSLNQLTKSIKSFKESTGVTLEAFLRAHPNNFKLEGRIVFLVDRDGNKWEPPMDARKGEVAVVKGKGKGKAKDGRSLLLAADARWEGGVSRGIAGGRVALGMAILGIWSPQGCSVAHWEPPPEFVARSPGSALQSDPWSKRGGRFSHCVQGMP</sequence>
<keyword evidence="3" id="KW-1185">Reference proteome</keyword>
<protein>
    <submittedName>
        <fullName evidence="2">Uncharacterized protein</fullName>
    </submittedName>
</protein>
<dbReference type="Proteomes" id="UP001189429">
    <property type="component" value="Unassembled WGS sequence"/>
</dbReference>
<feature type="region of interest" description="Disordered" evidence="1">
    <location>
        <begin position="176"/>
        <end position="200"/>
    </location>
</feature>
<proteinExistence type="predicted"/>
<comment type="caution">
    <text evidence="2">The sequence shown here is derived from an EMBL/GenBank/DDBJ whole genome shotgun (WGS) entry which is preliminary data.</text>
</comment>
<accession>A0ABN9WLA3</accession>
<dbReference type="EMBL" id="CAUYUJ010018739">
    <property type="protein sequence ID" value="CAK0885977.1"/>
    <property type="molecule type" value="Genomic_DNA"/>
</dbReference>
<evidence type="ECO:0000256" key="1">
    <source>
        <dbReference type="SAM" id="MobiDB-lite"/>
    </source>
</evidence>
<feature type="compositionally biased region" description="Acidic residues" evidence="1">
    <location>
        <begin position="1"/>
        <end position="17"/>
    </location>
</feature>
<reference evidence="2" key="1">
    <citation type="submission" date="2023-10" db="EMBL/GenBank/DDBJ databases">
        <authorList>
            <person name="Chen Y."/>
            <person name="Shah S."/>
            <person name="Dougan E. K."/>
            <person name="Thang M."/>
            <person name="Chan C."/>
        </authorList>
    </citation>
    <scope>NUCLEOTIDE SEQUENCE [LARGE SCALE GENOMIC DNA]</scope>
</reference>
<feature type="non-terminal residue" evidence="2">
    <location>
        <position position="1"/>
    </location>
</feature>
<gene>
    <name evidence="2" type="ORF">PCOR1329_LOCUS67446</name>
</gene>
<organism evidence="2 3">
    <name type="scientific">Prorocentrum cordatum</name>
    <dbReference type="NCBI Taxonomy" id="2364126"/>
    <lineage>
        <taxon>Eukaryota</taxon>
        <taxon>Sar</taxon>
        <taxon>Alveolata</taxon>
        <taxon>Dinophyceae</taxon>
        <taxon>Prorocentrales</taxon>
        <taxon>Prorocentraceae</taxon>
        <taxon>Prorocentrum</taxon>
    </lineage>
</organism>
<evidence type="ECO:0000313" key="2">
    <source>
        <dbReference type="EMBL" id="CAK0885977.1"/>
    </source>
</evidence>
<feature type="region of interest" description="Disordered" evidence="1">
    <location>
        <begin position="1"/>
        <end position="22"/>
    </location>
</feature>
<name>A0ABN9WLA3_9DINO</name>
<evidence type="ECO:0000313" key="3">
    <source>
        <dbReference type="Proteomes" id="UP001189429"/>
    </source>
</evidence>